<accession>A0ABS5NJ11</accession>
<dbReference type="Proteomes" id="UP000676853">
    <property type="component" value="Unassembled WGS sequence"/>
</dbReference>
<keyword evidence="2" id="KW-1185">Reference proteome</keyword>
<reference evidence="1 2" key="1">
    <citation type="submission" date="2021-04" db="EMBL/GenBank/DDBJ databases">
        <title>Whole genome sequence analysis of a thiophenic sulfur metabolizing bacteria.</title>
        <authorList>
            <person name="Akhtar N."/>
            <person name="Akram J."/>
            <person name="Aslam A."/>
        </authorList>
    </citation>
    <scope>NUCLEOTIDE SEQUENCE [LARGE SCALE GENOMIC DNA]</scope>
    <source>
        <strain evidence="1 2">3OW</strain>
    </source>
</reference>
<comment type="caution">
    <text evidence="1">The sequence shown here is derived from an EMBL/GenBank/DDBJ whole genome shotgun (WGS) entry which is preliminary data.</text>
</comment>
<evidence type="ECO:0000313" key="1">
    <source>
        <dbReference type="EMBL" id="MBS4104276.1"/>
    </source>
</evidence>
<protein>
    <submittedName>
        <fullName evidence="1">Uncharacterized protein</fullName>
    </submittedName>
</protein>
<name>A0ABS5NJ11_TSUPA</name>
<dbReference type="EMBL" id="JAGXOE010000138">
    <property type="protein sequence ID" value="MBS4104276.1"/>
    <property type="molecule type" value="Genomic_DNA"/>
</dbReference>
<dbReference type="RefSeq" id="WP_212555339.1">
    <property type="nucleotide sequence ID" value="NZ_JAGXOE010000138.1"/>
</dbReference>
<sequence>MSVEDQHPGLQPILRRIPEEWGRNIDVGPGWYPVLFDLDQRLAAIDPDYVIKQVKEEGGEFDFRFDTAHTDRYQPMRAIVRNAELKASHVCEECGRTGVLHVSREGAVRRLCAECAAAAQEGYETVSSDLETRAALYRVAQQAAQLHRTLSALPPDANKRITGGDLDAVSQLASRMLWASTADLHEQGRHAYAQQVVERAAELAAEEDAP</sequence>
<gene>
    <name evidence="1" type="ORF">KFZ73_23975</name>
</gene>
<organism evidence="1 2">
    <name type="scientific">Tsukamurella paurometabola</name>
    <name type="common">Corynebacterium paurometabolum</name>
    <dbReference type="NCBI Taxonomy" id="2061"/>
    <lineage>
        <taxon>Bacteria</taxon>
        <taxon>Bacillati</taxon>
        <taxon>Actinomycetota</taxon>
        <taxon>Actinomycetes</taxon>
        <taxon>Mycobacteriales</taxon>
        <taxon>Tsukamurellaceae</taxon>
        <taxon>Tsukamurella</taxon>
    </lineage>
</organism>
<proteinExistence type="predicted"/>
<evidence type="ECO:0000313" key="2">
    <source>
        <dbReference type="Proteomes" id="UP000676853"/>
    </source>
</evidence>